<evidence type="ECO:0000256" key="4">
    <source>
        <dbReference type="ARBA" id="ARBA00022496"/>
    </source>
</evidence>
<evidence type="ECO:0000313" key="17">
    <source>
        <dbReference type="Proteomes" id="UP000235162"/>
    </source>
</evidence>
<dbReference type="Pfam" id="PF00593">
    <property type="entry name" value="TonB_dep_Rec_b-barrel"/>
    <property type="match status" value="1"/>
</dbReference>
<gene>
    <name evidence="16" type="ORF">C0029_01505</name>
</gene>
<feature type="domain" description="TonB-dependent receptor plug" evidence="15">
    <location>
        <begin position="51"/>
        <end position="159"/>
    </location>
</feature>
<keyword evidence="17" id="KW-1185">Reference proteome</keyword>
<dbReference type="PANTHER" id="PTHR32552:SF81">
    <property type="entry name" value="TONB-DEPENDENT OUTER MEMBRANE RECEPTOR"/>
    <property type="match status" value="1"/>
</dbReference>
<reference evidence="16 17" key="1">
    <citation type="submission" date="2018-01" db="EMBL/GenBank/DDBJ databases">
        <title>The draft genome sequence of Halioglobus japonicus S1-36.</title>
        <authorList>
            <person name="Du Z.-J."/>
            <person name="Shi M.-J."/>
        </authorList>
    </citation>
    <scope>NUCLEOTIDE SEQUENCE [LARGE SCALE GENOMIC DNA]</scope>
    <source>
        <strain evidence="16 17">S1-36</strain>
    </source>
</reference>
<feature type="domain" description="TonB-dependent receptor-like beta-barrel" evidence="14">
    <location>
        <begin position="282"/>
        <end position="771"/>
    </location>
</feature>
<feature type="chain" id="PRO_5043047882" evidence="13">
    <location>
        <begin position="28"/>
        <end position="807"/>
    </location>
</feature>
<keyword evidence="13" id="KW-0732">Signal</keyword>
<protein>
    <submittedName>
        <fullName evidence="16">TonB-dependent receptor</fullName>
    </submittedName>
</protein>
<keyword evidence="6" id="KW-0408">Iron</keyword>
<dbReference type="Gene3D" id="2.40.170.20">
    <property type="entry name" value="TonB-dependent receptor, beta-barrel domain"/>
    <property type="match status" value="2"/>
</dbReference>
<dbReference type="GO" id="GO:0009279">
    <property type="term" value="C:cell outer membrane"/>
    <property type="evidence" value="ECO:0007669"/>
    <property type="project" value="UniProtKB-SubCell"/>
</dbReference>
<dbReference type="InterPro" id="IPR039426">
    <property type="entry name" value="TonB-dep_rcpt-like"/>
</dbReference>
<sequence>MVFIMRKYLPVFGASLLLPVSGPAALAQESAPNSLVLEEILVTASRRVERLQEVGMSVSAFGSDFLQSTGVNQLTDLEQYTPNLKITPSTDSNGTSYRIRGIGSVGTNSGIDPSVGMFIDGVYQGRAGMSISDLIDVERIEVLRGPQGTLYGKNTAAGAISIITKQPTNEFEYLAEAGYDSEERMELRGMVNVPLGDSGHAMRLSAYGIDGDHMYRNTYTGKGINDANKYGGRARLLFDFEGDTTTDGFGQFILSLDYSKEDTDCCALATITYEGLSTLNSPITSTPSAQWQEMLGNNALGQPILRFNDFETAEGFSPPEADPFGDDYWFNADLGNEVDVGGAALEWNRDLESGSTITFINAWRFYESLSMFDGDFTAYDASRTTTDIDLDQYSSELRITSEGGETIDYQAGLYAYRSTLDSQGDFEQREDLLEKIVLFGDITMADFSPGGSTNIDTNEYITTSYAAFGQAVWNITEAFSTTLGLRYTYEKKERVGTQITTPSVPFDTPPIAGPDIAYDDDRSDTALSPSLNFRYFFNPDVMGYAMVSRGFKSGGYDQRRQALGETGEFDEEISTSYELGWKTSWGNRRVQFNGALFFVDYEDFQAQSFDGASLKVTNAGDMESYGAELEFTYLPTTNVIFGSALGYNKAEYKSFDNGQCTVQQSFEQYYIIEGAQGGTPGTASVCLQDLAGQPIDNAPEWTISSYIQYDHEMGSDLVGTARLEHSYTDSYFLDQDLDPNLENDSVNLINLRLTLSNQARTWEAILWGRNLLDEEYYSWGIDAPTVGGYAGVVAPGSTYGVTLRMMN</sequence>
<keyword evidence="9 11" id="KW-0472">Membrane</keyword>
<dbReference type="InterPro" id="IPR000531">
    <property type="entry name" value="Beta-barrel_TonB"/>
</dbReference>
<keyword evidence="7" id="KW-0406">Ion transport</keyword>
<name>A0AAP8SPA0_9GAMM</name>
<dbReference type="Proteomes" id="UP000235162">
    <property type="component" value="Unassembled WGS sequence"/>
</dbReference>
<evidence type="ECO:0000256" key="8">
    <source>
        <dbReference type="ARBA" id="ARBA00023077"/>
    </source>
</evidence>
<dbReference type="EMBL" id="PKUR01000001">
    <property type="protein sequence ID" value="PLW87299.1"/>
    <property type="molecule type" value="Genomic_DNA"/>
</dbReference>
<keyword evidence="16" id="KW-0675">Receptor</keyword>
<evidence type="ECO:0000313" key="16">
    <source>
        <dbReference type="EMBL" id="PLW87299.1"/>
    </source>
</evidence>
<dbReference type="GO" id="GO:0006826">
    <property type="term" value="P:iron ion transport"/>
    <property type="evidence" value="ECO:0007669"/>
    <property type="project" value="UniProtKB-KW"/>
</dbReference>
<evidence type="ECO:0000256" key="13">
    <source>
        <dbReference type="SAM" id="SignalP"/>
    </source>
</evidence>
<keyword evidence="5 11" id="KW-0812">Transmembrane</keyword>
<dbReference type="PANTHER" id="PTHR32552">
    <property type="entry name" value="FERRICHROME IRON RECEPTOR-RELATED"/>
    <property type="match status" value="1"/>
</dbReference>
<comment type="caution">
    <text evidence="16">The sequence shown here is derived from an EMBL/GenBank/DDBJ whole genome shotgun (WGS) entry which is preliminary data.</text>
</comment>
<dbReference type="InterPro" id="IPR036942">
    <property type="entry name" value="Beta-barrel_TonB_sf"/>
</dbReference>
<evidence type="ECO:0000256" key="2">
    <source>
        <dbReference type="ARBA" id="ARBA00022448"/>
    </source>
</evidence>
<evidence type="ECO:0000256" key="7">
    <source>
        <dbReference type="ARBA" id="ARBA00023065"/>
    </source>
</evidence>
<evidence type="ECO:0000256" key="3">
    <source>
        <dbReference type="ARBA" id="ARBA00022452"/>
    </source>
</evidence>
<evidence type="ECO:0000256" key="10">
    <source>
        <dbReference type="ARBA" id="ARBA00023237"/>
    </source>
</evidence>
<keyword evidence="3 11" id="KW-1134">Transmembrane beta strand</keyword>
<evidence type="ECO:0000256" key="5">
    <source>
        <dbReference type="ARBA" id="ARBA00022692"/>
    </source>
</evidence>
<keyword evidence="10 11" id="KW-0998">Cell outer membrane</keyword>
<evidence type="ECO:0000256" key="6">
    <source>
        <dbReference type="ARBA" id="ARBA00023004"/>
    </source>
</evidence>
<accession>A0AAP8SPA0</accession>
<dbReference type="Pfam" id="PF07715">
    <property type="entry name" value="Plug"/>
    <property type="match status" value="1"/>
</dbReference>
<evidence type="ECO:0000256" key="1">
    <source>
        <dbReference type="ARBA" id="ARBA00004571"/>
    </source>
</evidence>
<evidence type="ECO:0000256" key="11">
    <source>
        <dbReference type="PROSITE-ProRule" id="PRU01360"/>
    </source>
</evidence>
<comment type="similarity">
    <text evidence="11 12">Belongs to the TonB-dependent receptor family.</text>
</comment>
<dbReference type="InterPro" id="IPR012910">
    <property type="entry name" value="Plug_dom"/>
</dbReference>
<keyword evidence="8 12" id="KW-0798">TonB box</keyword>
<comment type="subcellular location">
    <subcellularLocation>
        <location evidence="1 11">Cell outer membrane</location>
        <topology evidence="1 11">Multi-pass membrane protein</topology>
    </subcellularLocation>
</comment>
<feature type="signal peptide" evidence="13">
    <location>
        <begin position="1"/>
        <end position="27"/>
    </location>
</feature>
<evidence type="ECO:0000256" key="9">
    <source>
        <dbReference type="ARBA" id="ARBA00023136"/>
    </source>
</evidence>
<dbReference type="SUPFAM" id="SSF56935">
    <property type="entry name" value="Porins"/>
    <property type="match status" value="1"/>
</dbReference>
<organism evidence="16 17">
    <name type="scientific">Halioglobus japonicus</name>
    <dbReference type="NCBI Taxonomy" id="930805"/>
    <lineage>
        <taxon>Bacteria</taxon>
        <taxon>Pseudomonadati</taxon>
        <taxon>Pseudomonadota</taxon>
        <taxon>Gammaproteobacteria</taxon>
        <taxon>Cellvibrionales</taxon>
        <taxon>Halieaceae</taxon>
        <taxon>Halioglobus</taxon>
    </lineage>
</organism>
<keyword evidence="4" id="KW-0410">Iron transport</keyword>
<evidence type="ECO:0000259" key="15">
    <source>
        <dbReference type="Pfam" id="PF07715"/>
    </source>
</evidence>
<dbReference type="PROSITE" id="PS52016">
    <property type="entry name" value="TONB_DEPENDENT_REC_3"/>
    <property type="match status" value="1"/>
</dbReference>
<keyword evidence="2 11" id="KW-0813">Transport</keyword>
<evidence type="ECO:0000259" key="14">
    <source>
        <dbReference type="Pfam" id="PF00593"/>
    </source>
</evidence>
<evidence type="ECO:0000256" key="12">
    <source>
        <dbReference type="RuleBase" id="RU003357"/>
    </source>
</evidence>
<proteinExistence type="inferred from homology"/>
<dbReference type="AlphaFoldDB" id="A0AAP8SPA0"/>